<dbReference type="Proteomes" id="UP001157138">
    <property type="component" value="Unassembled WGS sequence"/>
</dbReference>
<protein>
    <submittedName>
        <fullName evidence="6">Flavin oxidoreductase</fullName>
    </submittedName>
</protein>
<dbReference type="Gene3D" id="2.30.110.10">
    <property type="entry name" value="Electron Transport, Fmn-binding Protein, Chain A"/>
    <property type="match status" value="1"/>
</dbReference>
<evidence type="ECO:0000256" key="1">
    <source>
        <dbReference type="ARBA" id="ARBA00001917"/>
    </source>
</evidence>
<comment type="caution">
    <text evidence="6">The sequence shown here is derived from an EMBL/GenBank/DDBJ whole genome shotgun (WGS) entry which is preliminary data.</text>
</comment>
<keyword evidence="7" id="KW-1185">Reference proteome</keyword>
<dbReference type="PANTHER" id="PTHR33798:SF5">
    <property type="entry name" value="FLAVIN REDUCTASE LIKE DOMAIN-CONTAINING PROTEIN"/>
    <property type="match status" value="1"/>
</dbReference>
<evidence type="ECO:0000256" key="2">
    <source>
        <dbReference type="ARBA" id="ARBA00022630"/>
    </source>
</evidence>
<dbReference type="SUPFAM" id="SSF50475">
    <property type="entry name" value="FMN-binding split barrel"/>
    <property type="match status" value="1"/>
</dbReference>
<dbReference type="RefSeq" id="WP_284190831.1">
    <property type="nucleotide sequence ID" value="NZ_BSPW01000014.1"/>
</dbReference>
<comment type="similarity">
    <text evidence="4">Belongs to the flavoredoxin family.</text>
</comment>
<evidence type="ECO:0000313" key="7">
    <source>
        <dbReference type="Proteomes" id="UP001157138"/>
    </source>
</evidence>
<gene>
    <name evidence="6" type="ORF">GCM10007938_06850</name>
</gene>
<dbReference type="InterPro" id="IPR012349">
    <property type="entry name" value="Split_barrel_FMN-bd"/>
</dbReference>
<dbReference type="EMBL" id="BSPW01000014">
    <property type="protein sequence ID" value="GLT16908.1"/>
    <property type="molecule type" value="Genomic_DNA"/>
</dbReference>
<organism evidence="6 7">
    <name type="scientific">Vibrio zhanjiangensis</name>
    <dbReference type="NCBI Taxonomy" id="1046128"/>
    <lineage>
        <taxon>Bacteria</taxon>
        <taxon>Pseudomonadati</taxon>
        <taxon>Pseudomonadota</taxon>
        <taxon>Gammaproteobacteria</taxon>
        <taxon>Vibrionales</taxon>
        <taxon>Vibrionaceae</taxon>
        <taxon>Vibrio</taxon>
    </lineage>
</organism>
<evidence type="ECO:0000256" key="3">
    <source>
        <dbReference type="ARBA" id="ARBA00022643"/>
    </source>
</evidence>
<evidence type="ECO:0000313" key="6">
    <source>
        <dbReference type="EMBL" id="GLT16908.1"/>
    </source>
</evidence>
<dbReference type="Pfam" id="PF01613">
    <property type="entry name" value="Flavin_Reduct"/>
    <property type="match status" value="1"/>
</dbReference>
<accession>A0ABQ6EUR1</accession>
<name>A0ABQ6EUR1_9VIBR</name>
<proteinExistence type="inferred from homology"/>
<evidence type="ECO:0000256" key="4">
    <source>
        <dbReference type="ARBA" id="ARBA00038054"/>
    </source>
</evidence>
<evidence type="ECO:0000259" key="5">
    <source>
        <dbReference type="Pfam" id="PF01613"/>
    </source>
</evidence>
<keyword evidence="2" id="KW-0285">Flavoprotein</keyword>
<reference evidence="7" key="1">
    <citation type="journal article" date="2019" name="Int. J. Syst. Evol. Microbiol.">
        <title>The Global Catalogue of Microorganisms (GCM) 10K type strain sequencing project: providing services to taxonomists for standard genome sequencing and annotation.</title>
        <authorList>
            <consortium name="The Broad Institute Genomics Platform"/>
            <consortium name="The Broad Institute Genome Sequencing Center for Infectious Disease"/>
            <person name="Wu L."/>
            <person name="Ma J."/>
        </authorList>
    </citation>
    <scope>NUCLEOTIDE SEQUENCE [LARGE SCALE GENOMIC DNA]</scope>
    <source>
        <strain evidence="7">NBRC 108723</strain>
    </source>
</reference>
<comment type="cofactor">
    <cofactor evidence="1">
        <name>FMN</name>
        <dbReference type="ChEBI" id="CHEBI:58210"/>
    </cofactor>
</comment>
<keyword evidence="3" id="KW-0288">FMN</keyword>
<feature type="domain" description="Flavin reductase like" evidence="5">
    <location>
        <begin position="25"/>
        <end position="164"/>
    </location>
</feature>
<sequence length="228" mass="25180">MNYNAHSIAMMESRIRSRFINSLSGFKSANLIGTSDLEGNENLAIVSSAFHLGSTPPLMGLIIRPSSVERHTLQNILATKCYTINAVSHDFLASAHQTSARYSKLESEFEKANLTPYYISEFNAPFVRESPLKLAMNLVDHQTLAVNGTEMVIGEIQNVLVSDTAVMPDGYVDVEALDIVTVSGLDSYHITQRIGRLSYAKPDQKLHPLTKEGEPSSWDAFGLSNFNR</sequence>
<dbReference type="PANTHER" id="PTHR33798">
    <property type="entry name" value="FLAVOPROTEIN OXYGENASE"/>
    <property type="match status" value="1"/>
</dbReference>
<dbReference type="InterPro" id="IPR002563">
    <property type="entry name" value="Flavin_Rdtase-like_dom"/>
</dbReference>